<dbReference type="Pfam" id="PF06835">
    <property type="entry name" value="LptC"/>
    <property type="match status" value="1"/>
</dbReference>
<evidence type="ECO:0000313" key="7">
    <source>
        <dbReference type="Proteomes" id="UP000247973"/>
    </source>
</evidence>
<dbReference type="InterPro" id="IPR010664">
    <property type="entry name" value="LipoPS_assembly_LptC-rel"/>
</dbReference>
<keyword evidence="3" id="KW-0812">Transmembrane</keyword>
<accession>A0A2V3PSA5</accession>
<evidence type="ECO:0000256" key="1">
    <source>
        <dbReference type="ARBA" id="ARBA00022475"/>
    </source>
</evidence>
<dbReference type="GO" id="GO:0030288">
    <property type="term" value="C:outer membrane-bounded periplasmic space"/>
    <property type="evidence" value="ECO:0007669"/>
    <property type="project" value="TreeGrafter"/>
</dbReference>
<keyword evidence="4" id="KW-1133">Transmembrane helix</keyword>
<dbReference type="Gene3D" id="2.60.450.10">
    <property type="entry name" value="Lipopolysaccharide (LPS) transport protein A like domain"/>
    <property type="match status" value="1"/>
</dbReference>
<keyword evidence="2" id="KW-0997">Cell inner membrane</keyword>
<dbReference type="AlphaFoldDB" id="A0A2V3PSA5"/>
<dbReference type="GO" id="GO:0017089">
    <property type="term" value="F:glycolipid transfer activity"/>
    <property type="evidence" value="ECO:0007669"/>
    <property type="project" value="TreeGrafter"/>
</dbReference>
<keyword evidence="1" id="KW-1003">Cell membrane</keyword>
<dbReference type="GO" id="GO:0015221">
    <property type="term" value="F:lipopolysaccharide transmembrane transporter activity"/>
    <property type="evidence" value="ECO:0007669"/>
    <property type="project" value="InterPro"/>
</dbReference>
<sequence>MLSKRLISLKKNKQGIRILPVLAILILSFLASCGGDKKEYTNAPLDRETMPSMQDDSVTMLISDSGLIKYKLITKDWESFENAKEPHWYFPEGIYVEQFDSIFQKEVTLKADTAWNFTSKKLWRLKGNVFIENINDETFSTDELFWDQKEQRFYSDKYIEINRPDKLILKGVGFESNMNMTQYRIFKPRDTYIYVEDNQNINIEPQDQP</sequence>
<evidence type="ECO:0000313" key="6">
    <source>
        <dbReference type="EMBL" id="PXV65120.1"/>
    </source>
</evidence>
<evidence type="ECO:0000256" key="3">
    <source>
        <dbReference type="ARBA" id="ARBA00022692"/>
    </source>
</evidence>
<dbReference type="EMBL" id="QICL01000008">
    <property type="protein sequence ID" value="PXV65120.1"/>
    <property type="molecule type" value="Genomic_DNA"/>
</dbReference>
<reference evidence="6 7" key="1">
    <citation type="submission" date="2018-03" db="EMBL/GenBank/DDBJ databases">
        <title>Genomic Encyclopedia of Archaeal and Bacterial Type Strains, Phase II (KMG-II): from individual species to whole genera.</title>
        <authorList>
            <person name="Goeker M."/>
        </authorList>
    </citation>
    <scope>NUCLEOTIDE SEQUENCE [LARGE SCALE GENOMIC DNA]</scope>
    <source>
        <strain evidence="6 7">DSM 100214</strain>
    </source>
</reference>
<keyword evidence="5" id="KW-0472">Membrane</keyword>
<dbReference type="PANTHER" id="PTHR37481:SF1">
    <property type="entry name" value="LIPOPOLYSACCHARIDE EXPORT SYSTEM PROTEIN LPTC"/>
    <property type="match status" value="1"/>
</dbReference>
<organism evidence="6 7">
    <name type="scientific">Dysgonomonas alginatilytica</name>
    <dbReference type="NCBI Taxonomy" id="1605892"/>
    <lineage>
        <taxon>Bacteria</taxon>
        <taxon>Pseudomonadati</taxon>
        <taxon>Bacteroidota</taxon>
        <taxon>Bacteroidia</taxon>
        <taxon>Bacteroidales</taxon>
        <taxon>Dysgonomonadaceae</taxon>
        <taxon>Dysgonomonas</taxon>
    </lineage>
</organism>
<dbReference type="InterPro" id="IPR052363">
    <property type="entry name" value="LPS_export_LptC"/>
</dbReference>
<evidence type="ECO:0000256" key="2">
    <source>
        <dbReference type="ARBA" id="ARBA00022519"/>
    </source>
</evidence>
<name>A0A2V3PSA5_9BACT</name>
<protein>
    <submittedName>
        <fullName evidence="6">LPS export ABC transporter protein LptC</fullName>
    </submittedName>
</protein>
<gene>
    <name evidence="6" type="ORF">CLV62_108118</name>
</gene>
<dbReference type="PROSITE" id="PS51257">
    <property type="entry name" value="PROKAR_LIPOPROTEIN"/>
    <property type="match status" value="1"/>
</dbReference>
<dbReference type="RefSeq" id="WP_110310385.1">
    <property type="nucleotide sequence ID" value="NZ_QICL01000008.1"/>
</dbReference>
<dbReference type="OrthoDB" id="9812080at2"/>
<evidence type="ECO:0000256" key="4">
    <source>
        <dbReference type="ARBA" id="ARBA00022989"/>
    </source>
</evidence>
<proteinExistence type="predicted"/>
<dbReference type="NCBIfam" id="TIGR04409">
    <property type="entry name" value="LptC_YrbK"/>
    <property type="match status" value="1"/>
</dbReference>
<comment type="caution">
    <text evidence="6">The sequence shown here is derived from an EMBL/GenBank/DDBJ whole genome shotgun (WGS) entry which is preliminary data.</text>
</comment>
<dbReference type="PANTHER" id="PTHR37481">
    <property type="entry name" value="LIPOPOLYSACCHARIDE EXPORT SYSTEM PROTEIN LPTC"/>
    <property type="match status" value="1"/>
</dbReference>
<dbReference type="Proteomes" id="UP000247973">
    <property type="component" value="Unassembled WGS sequence"/>
</dbReference>
<keyword evidence="7" id="KW-1185">Reference proteome</keyword>
<dbReference type="InterPro" id="IPR026265">
    <property type="entry name" value="LptC"/>
</dbReference>
<evidence type="ECO:0000256" key="5">
    <source>
        <dbReference type="ARBA" id="ARBA00023136"/>
    </source>
</evidence>
<dbReference type="GO" id="GO:0005886">
    <property type="term" value="C:plasma membrane"/>
    <property type="evidence" value="ECO:0007669"/>
    <property type="project" value="InterPro"/>
</dbReference>